<name>A0A858PZE3_9RICK</name>
<dbReference type="KEGG" id="aplt:ANPL_04665"/>
<dbReference type="EMBL" id="CP046391">
    <property type="protein sequence ID" value="QJC27975.1"/>
    <property type="molecule type" value="Genomic_DNA"/>
</dbReference>
<protein>
    <submittedName>
        <fullName evidence="1">Uncharacterized protein</fullName>
    </submittedName>
</protein>
<keyword evidence="2" id="KW-1185">Reference proteome</keyword>
<proteinExistence type="predicted"/>
<sequence>MLGRLLSTASYMSQVCLLATYSPLSSLQTSDSTCCHSPANSLFARYFPFPPQESQHNLRNSTAPLLSSVCYAHRSRLARCSPNYHPPQPSYYKPWGQLMGSSVLRPGQKVVHLHILNNNDIPQKTSALLTFISCLPLLVAMTSRQLAATFETRSSLSKPFNRALNAAFLDQAIHNGPLAYGDAH</sequence>
<dbReference type="Proteomes" id="UP000500930">
    <property type="component" value="Chromosome"/>
</dbReference>
<evidence type="ECO:0000313" key="2">
    <source>
        <dbReference type="Proteomes" id="UP000500930"/>
    </source>
</evidence>
<organism evidence="1 2">
    <name type="scientific">Anaplasma platys</name>
    <dbReference type="NCBI Taxonomy" id="949"/>
    <lineage>
        <taxon>Bacteria</taxon>
        <taxon>Pseudomonadati</taxon>
        <taxon>Pseudomonadota</taxon>
        <taxon>Alphaproteobacteria</taxon>
        <taxon>Rickettsiales</taxon>
        <taxon>Anaplasmataceae</taxon>
        <taxon>Anaplasma</taxon>
    </lineage>
</organism>
<dbReference type="AlphaFoldDB" id="A0A858PZE3"/>
<reference evidence="1 2" key="1">
    <citation type="journal article" date="2020" name="Pathogens">
        <title>First Whole Genome Sequence of Anaplasma platys, an Obligate Intracellular Rickettsial Pathogen of Dogs.</title>
        <authorList>
            <person name="Llanes A."/>
            <person name="Rajeev S."/>
        </authorList>
    </citation>
    <scope>NUCLEOTIDE SEQUENCE [LARGE SCALE GENOMIC DNA]</scope>
    <source>
        <strain evidence="1 2">S3</strain>
    </source>
</reference>
<gene>
    <name evidence="1" type="ORF">ANPL_04665</name>
</gene>
<evidence type="ECO:0000313" key="1">
    <source>
        <dbReference type="EMBL" id="QJC27975.1"/>
    </source>
</evidence>
<accession>A0A858PZE3</accession>